<dbReference type="Proteomes" id="UP000326178">
    <property type="component" value="Chromosome"/>
</dbReference>
<dbReference type="InterPro" id="IPR001647">
    <property type="entry name" value="HTH_TetR"/>
</dbReference>
<evidence type="ECO:0000256" key="4">
    <source>
        <dbReference type="PROSITE-ProRule" id="PRU00335"/>
    </source>
</evidence>
<evidence type="ECO:0000256" key="3">
    <source>
        <dbReference type="ARBA" id="ARBA00023163"/>
    </source>
</evidence>
<dbReference type="GO" id="GO:0003700">
    <property type="term" value="F:DNA-binding transcription factor activity"/>
    <property type="evidence" value="ECO:0007669"/>
    <property type="project" value="TreeGrafter"/>
</dbReference>
<evidence type="ECO:0000256" key="1">
    <source>
        <dbReference type="ARBA" id="ARBA00023015"/>
    </source>
</evidence>
<sequence length="204" mass="21464">MSGASGGVEGVMGGTAARPLRADAERSVRAILEAAERVLSEDPGASMEQIAAAAGVARTTVHRRFAHRQALIDALAVSAARQLSRVVEDGRPDTAPPLVALHRITADVIEVKSAWAFALGLPAEPGSEAAVLQQDIARRCTTVLERAREAGLIDEAADLDWVRRVYYALLGECLHGDPGDAETDADTLAARIIDTLLRGAGPRS</sequence>
<dbReference type="AlphaFoldDB" id="A0A5J6FBD3"/>
<protein>
    <submittedName>
        <fullName evidence="6">TetR/AcrR family transcriptional regulator</fullName>
    </submittedName>
</protein>
<dbReference type="Pfam" id="PF00440">
    <property type="entry name" value="TetR_N"/>
    <property type="match status" value="1"/>
</dbReference>
<keyword evidence="2 4" id="KW-0238">DNA-binding</keyword>
<proteinExistence type="predicted"/>
<dbReference type="PANTHER" id="PTHR30055:SF234">
    <property type="entry name" value="HTH-TYPE TRANSCRIPTIONAL REGULATOR BETI"/>
    <property type="match status" value="1"/>
</dbReference>
<evidence type="ECO:0000256" key="2">
    <source>
        <dbReference type="ARBA" id="ARBA00023125"/>
    </source>
</evidence>
<keyword evidence="7" id="KW-1185">Reference proteome</keyword>
<dbReference type="OrthoDB" id="3570708at2"/>
<accession>A0A5J6FBD3</accession>
<evidence type="ECO:0000313" key="7">
    <source>
        <dbReference type="Proteomes" id="UP000326178"/>
    </source>
</evidence>
<dbReference type="KEGG" id="snk:CP967_16050"/>
<evidence type="ECO:0000259" key="5">
    <source>
        <dbReference type="PROSITE" id="PS50977"/>
    </source>
</evidence>
<dbReference type="PANTHER" id="PTHR30055">
    <property type="entry name" value="HTH-TYPE TRANSCRIPTIONAL REGULATOR RUTR"/>
    <property type="match status" value="1"/>
</dbReference>
<dbReference type="InterPro" id="IPR050109">
    <property type="entry name" value="HTH-type_TetR-like_transc_reg"/>
</dbReference>
<dbReference type="GO" id="GO:0000976">
    <property type="term" value="F:transcription cis-regulatory region binding"/>
    <property type="evidence" value="ECO:0007669"/>
    <property type="project" value="TreeGrafter"/>
</dbReference>
<reference evidence="6 7" key="1">
    <citation type="submission" date="2017-09" db="EMBL/GenBank/DDBJ databases">
        <authorList>
            <person name="Lee N."/>
            <person name="Cho B.-K."/>
        </authorList>
    </citation>
    <scope>NUCLEOTIDE SEQUENCE [LARGE SCALE GENOMIC DNA]</scope>
    <source>
        <strain evidence="6 7">ATCC 12769</strain>
    </source>
</reference>
<dbReference type="Gene3D" id="1.10.357.10">
    <property type="entry name" value="Tetracycline Repressor, domain 2"/>
    <property type="match status" value="1"/>
</dbReference>
<feature type="DNA-binding region" description="H-T-H motif" evidence="4">
    <location>
        <begin position="46"/>
        <end position="65"/>
    </location>
</feature>
<feature type="domain" description="HTH tetR-type" evidence="5">
    <location>
        <begin position="25"/>
        <end position="83"/>
    </location>
</feature>
<name>A0A5J6FBD3_9ACTN</name>
<dbReference type="PROSITE" id="PS50977">
    <property type="entry name" value="HTH_TETR_2"/>
    <property type="match status" value="1"/>
</dbReference>
<keyword evidence="3" id="KW-0804">Transcription</keyword>
<dbReference type="InterPro" id="IPR009057">
    <property type="entry name" value="Homeodomain-like_sf"/>
</dbReference>
<dbReference type="EMBL" id="CP023702">
    <property type="protein sequence ID" value="QEU73313.1"/>
    <property type="molecule type" value="Genomic_DNA"/>
</dbReference>
<organism evidence="6 7">
    <name type="scientific">Streptomyces nitrosporeus</name>
    <dbReference type="NCBI Taxonomy" id="28894"/>
    <lineage>
        <taxon>Bacteria</taxon>
        <taxon>Bacillati</taxon>
        <taxon>Actinomycetota</taxon>
        <taxon>Actinomycetes</taxon>
        <taxon>Kitasatosporales</taxon>
        <taxon>Streptomycetaceae</taxon>
        <taxon>Streptomyces</taxon>
    </lineage>
</organism>
<keyword evidence="1" id="KW-0805">Transcription regulation</keyword>
<gene>
    <name evidence="6" type="ORF">CP967_16050</name>
</gene>
<evidence type="ECO:0000313" key="6">
    <source>
        <dbReference type="EMBL" id="QEU73313.1"/>
    </source>
</evidence>
<dbReference type="SUPFAM" id="SSF46689">
    <property type="entry name" value="Homeodomain-like"/>
    <property type="match status" value="1"/>
</dbReference>